<evidence type="ECO:0000256" key="1">
    <source>
        <dbReference type="SAM" id="Phobius"/>
    </source>
</evidence>
<reference evidence="2 3" key="1">
    <citation type="journal article" date="2023" name="Commun. Biol.">
        <title>Genome analysis of Parmales, the sister group of diatoms, reveals the evolutionary specialization of diatoms from phago-mixotrophs to photoautotrophs.</title>
        <authorList>
            <person name="Ban H."/>
            <person name="Sato S."/>
            <person name="Yoshikawa S."/>
            <person name="Yamada K."/>
            <person name="Nakamura Y."/>
            <person name="Ichinomiya M."/>
            <person name="Sato N."/>
            <person name="Blanc-Mathieu R."/>
            <person name="Endo H."/>
            <person name="Kuwata A."/>
            <person name="Ogata H."/>
        </authorList>
    </citation>
    <scope>NUCLEOTIDE SEQUENCE [LARGE SCALE GENOMIC DNA]</scope>
</reference>
<feature type="transmembrane region" description="Helical" evidence="1">
    <location>
        <begin position="1026"/>
        <end position="1047"/>
    </location>
</feature>
<feature type="non-terminal residue" evidence="2">
    <location>
        <position position="1"/>
    </location>
</feature>
<comment type="caution">
    <text evidence="2">The sequence shown here is derived from an EMBL/GenBank/DDBJ whole genome shotgun (WGS) entry which is preliminary data.</text>
</comment>
<proteinExistence type="predicted"/>
<evidence type="ECO:0000313" key="3">
    <source>
        <dbReference type="Proteomes" id="UP001165060"/>
    </source>
</evidence>
<dbReference type="InterPro" id="IPR023393">
    <property type="entry name" value="START-like_dom_sf"/>
</dbReference>
<name>A0ABQ6NA82_9STRA</name>
<dbReference type="PANTHER" id="PTHR19308:SF14">
    <property type="entry name" value="START DOMAIN-CONTAINING PROTEIN"/>
    <property type="match status" value="1"/>
</dbReference>
<protein>
    <submittedName>
        <fullName evidence="2">Uncharacterized protein</fullName>
    </submittedName>
</protein>
<accession>A0ABQ6NA82</accession>
<dbReference type="Proteomes" id="UP001165060">
    <property type="component" value="Unassembled WGS sequence"/>
</dbReference>
<dbReference type="SUPFAM" id="SSF55961">
    <property type="entry name" value="Bet v1-like"/>
    <property type="match status" value="2"/>
</dbReference>
<dbReference type="PANTHER" id="PTHR19308">
    <property type="entry name" value="PHOSPHATIDYLCHOLINE TRANSFER PROTEIN"/>
    <property type="match status" value="1"/>
</dbReference>
<sequence length="1210" mass="133049">AAPGAPPPRLVCFYRLLRPPGSPARRLFEYRLLLSCPSPGLLSFRSVADGELAGLAGGAAGALALNLLQNREAAAAAAKERPLSAAVAGEVFLAAAEHGCADVTLTVRCEVERAQRFESGKNVKNVKLRTAMSHASASSFSAGVLPAATPALADCMLRHLVEMVPALHASHARYEEMDAVVHAAFEGLAHAKEAHAREGVSQGGGKGRALVAMSEGERAMLDGARARGGGLSWSRVLGTVGDSVSYFRHAAAGTSSWGKATASVDASAAHVLSWLLAFDSNERRREHAERNPGMLKMSEAVPGSRSSFQVAGKRLPPGAGDRLFAVWCVWDIEEGGECVMGMAPYEDYGVCEQTAEVRKAVEAGVAAGSFTVGKIHGAFKMTPRAPSACDVTLVFQAQAGGYIPQFAFRRQIKSQLNILKRIQLRYQRNGAAVDAEVRAVFLEPPKIRDLGASEIDTLAKFKATFQAVGAGGGGDDELIEVVSNTPEGTFRHWKMAQGKIDPNAIGGKQNGWEVIASPTPLVSMWAMRDVALDGAKVMLGKAEAIIDSSARNALSWNHDQFSREQVRIKAESAHESQQVLLERVSDSIIDYAIMAPMPLPLAPREFVGRSFCAIDDDGTYVHINHPIDATVDWGKKYKFLVRGEIRTITVIQKLPLDQQCKVTSIRAGLKATCVFDAEPEVCAAFDIALTSREALSGTTGADILAVDLHKLTTYRFMRYTWKWSEDRNTLNLVYESCPPEAGLQPNPDYVTIETRVRWIFEKLAPIGSTPQTRATHFLQTSLGGKIPDWVMKFAAVDELMVLSKMRERFEKGEQIDAESRVALAKKFKAHWEDRKKSRWTDEENEYVQVKAPSIAFKSRRDFAQRSIWKASGGDIVLVTAPVDAPEKPGVVRGKIYQAMKIVKVAERECQVDTVTQIDWEARWVAGFRLAKDMLLDGFLPQEFFQELRGRDECDQADGRAIGLRLMYPGGKKNPRGQVPKMVAKHRALRELKEECGGWLVGWLEELVLAMEIAFVIAGVKPELGGLYWTLNMALAVIASNALVPVYLSSAEEGEELPVSETLVIGAILGASFGWLASFVLYFLLMKKEYRRTFWSTRTGKANTMAHFNRDTDKGKSVVVECNEMQWLEIHEKVQAWVAENWEKWLDTEPAWFTEAWRDKVPQEWLDVLMTDNELRSSATSAIEHRIEVSAMEERLRGVVGGGARSSFRAN</sequence>
<feature type="transmembrane region" description="Helical" evidence="1">
    <location>
        <begin position="998"/>
        <end position="1019"/>
    </location>
</feature>
<keyword evidence="1" id="KW-0472">Membrane</keyword>
<keyword evidence="3" id="KW-1185">Reference proteome</keyword>
<dbReference type="EMBL" id="BRYB01006527">
    <property type="protein sequence ID" value="GMI51032.1"/>
    <property type="molecule type" value="Genomic_DNA"/>
</dbReference>
<keyword evidence="1" id="KW-0812">Transmembrane</keyword>
<keyword evidence="1" id="KW-1133">Transmembrane helix</keyword>
<feature type="transmembrane region" description="Helical" evidence="1">
    <location>
        <begin position="1062"/>
        <end position="1084"/>
    </location>
</feature>
<organism evidence="2 3">
    <name type="scientific">Tetraparma gracilis</name>
    <dbReference type="NCBI Taxonomy" id="2962635"/>
    <lineage>
        <taxon>Eukaryota</taxon>
        <taxon>Sar</taxon>
        <taxon>Stramenopiles</taxon>
        <taxon>Ochrophyta</taxon>
        <taxon>Bolidophyceae</taxon>
        <taxon>Parmales</taxon>
        <taxon>Triparmaceae</taxon>
        <taxon>Tetraparma</taxon>
    </lineage>
</organism>
<gene>
    <name evidence="2" type="ORF">TeGR_g12660</name>
</gene>
<evidence type="ECO:0000313" key="2">
    <source>
        <dbReference type="EMBL" id="GMI51032.1"/>
    </source>
</evidence>
<dbReference type="Gene3D" id="3.30.530.20">
    <property type="match status" value="4"/>
</dbReference>
<dbReference type="InterPro" id="IPR051213">
    <property type="entry name" value="START_lipid_transfer"/>
</dbReference>